<evidence type="ECO:0000259" key="9">
    <source>
        <dbReference type="Pfam" id="PF00345"/>
    </source>
</evidence>
<evidence type="ECO:0000259" key="10">
    <source>
        <dbReference type="Pfam" id="PF02753"/>
    </source>
</evidence>
<dbReference type="EMBL" id="RAHH01000021">
    <property type="protein sequence ID" value="RJT42135.1"/>
    <property type="molecule type" value="Genomic_DNA"/>
</dbReference>
<dbReference type="PROSITE" id="PS00635">
    <property type="entry name" value="PILI_CHAPERONE"/>
    <property type="match status" value="1"/>
</dbReference>
<dbReference type="GO" id="GO:0071555">
    <property type="term" value="P:cell wall organization"/>
    <property type="evidence" value="ECO:0007669"/>
    <property type="project" value="InterPro"/>
</dbReference>
<dbReference type="Gene3D" id="2.60.40.10">
    <property type="entry name" value="Immunoglobulins"/>
    <property type="match status" value="2"/>
</dbReference>
<dbReference type="SUPFAM" id="SSF49354">
    <property type="entry name" value="PapD-like"/>
    <property type="match status" value="1"/>
</dbReference>
<dbReference type="PRINTS" id="PR00969">
    <property type="entry name" value="CHAPERONPILI"/>
</dbReference>
<evidence type="ECO:0000256" key="4">
    <source>
        <dbReference type="ARBA" id="ARBA00022729"/>
    </source>
</evidence>
<accession>A0A419N5T7</accession>
<dbReference type="SUPFAM" id="SSF49584">
    <property type="entry name" value="Periplasmic chaperone C-domain"/>
    <property type="match status" value="1"/>
</dbReference>
<comment type="similarity">
    <text evidence="2 7">Belongs to the periplasmic pilus chaperone family.</text>
</comment>
<dbReference type="PANTHER" id="PTHR30251">
    <property type="entry name" value="PILUS ASSEMBLY CHAPERONE"/>
    <property type="match status" value="1"/>
</dbReference>
<evidence type="ECO:0000256" key="3">
    <source>
        <dbReference type="ARBA" id="ARBA00022558"/>
    </source>
</evidence>
<dbReference type="InterPro" id="IPR036316">
    <property type="entry name" value="Pili_assmbl_chap_C_dom_sf"/>
</dbReference>
<feature type="domain" description="Pili assembly chaperone C-terminal" evidence="10">
    <location>
        <begin position="164"/>
        <end position="221"/>
    </location>
</feature>
<comment type="caution">
    <text evidence="11">The sequence shown here is derived from an EMBL/GenBank/DDBJ whole genome shotgun (WGS) entry which is preliminary data.</text>
</comment>
<keyword evidence="3" id="KW-1029">Fimbrium biogenesis</keyword>
<evidence type="ECO:0000256" key="5">
    <source>
        <dbReference type="ARBA" id="ARBA00022764"/>
    </source>
</evidence>
<dbReference type="PANTHER" id="PTHR30251:SF11">
    <property type="entry name" value="CHAPERONE PROTEIN FIMC-RELATED"/>
    <property type="match status" value="1"/>
</dbReference>
<dbReference type="GO" id="GO:0030288">
    <property type="term" value="C:outer membrane-bounded periplasmic space"/>
    <property type="evidence" value="ECO:0007669"/>
    <property type="project" value="InterPro"/>
</dbReference>
<dbReference type="Proteomes" id="UP000284908">
    <property type="component" value="Unassembled WGS sequence"/>
</dbReference>
<dbReference type="InterPro" id="IPR016148">
    <property type="entry name" value="Pili_assmbl_chaperone_C"/>
</dbReference>
<dbReference type="RefSeq" id="WP_120133922.1">
    <property type="nucleotide sequence ID" value="NZ_RAHH01000021.1"/>
</dbReference>
<feature type="domain" description="Pili assembly chaperone N-terminal" evidence="9">
    <location>
        <begin position="27"/>
        <end position="142"/>
    </location>
</feature>
<evidence type="ECO:0000256" key="6">
    <source>
        <dbReference type="ARBA" id="ARBA00023186"/>
    </source>
</evidence>
<keyword evidence="8" id="KW-0812">Transmembrane</keyword>
<dbReference type="InterPro" id="IPR013783">
    <property type="entry name" value="Ig-like_fold"/>
</dbReference>
<evidence type="ECO:0000256" key="8">
    <source>
        <dbReference type="SAM" id="Phobius"/>
    </source>
</evidence>
<dbReference type="Pfam" id="PF00345">
    <property type="entry name" value="PapD_N"/>
    <property type="match status" value="1"/>
</dbReference>
<keyword evidence="12" id="KW-1185">Reference proteome</keyword>
<dbReference type="InterPro" id="IPR016147">
    <property type="entry name" value="Pili_assmbl_chaperone_N"/>
</dbReference>
<keyword evidence="4" id="KW-0732">Signal</keyword>
<dbReference type="InterPro" id="IPR018046">
    <property type="entry name" value="Pili_assmbl_chaperone_CS"/>
</dbReference>
<reference evidence="11 12" key="1">
    <citation type="submission" date="2018-09" db="EMBL/GenBank/DDBJ databases">
        <authorList>
            <person name="Le Fleche-Mateos A."/>
        </authorList>
    </citation>
    <scope>NUCLEOTIDE SEQUENCE [LARGE SCALE GENOMIC DNA]</scope>
    <source>
        <strain evidence="11 12">DSM 27399</strain>
    </source>
</reference>
<sequence>MHELIRFIIKISIIFFTFIHASYGGGILVGQTRVIYDADKKEASLPLSNKSEKNPFLIQSWIENGDTKTRGPFVVTPPLFRLNANEDSSLRISYTGGELPKNKESVFYINVRAIPSTPKNSLNELRLIINTRIKLFYRPSGLEGKPYDAYKLLQFSRTSGELIIKNPTQFYVVFSYLMVGTTLFKDVEMVAPGGQLIVKLPESNLSNIIEWSAINDYGGDSRPEKRVL</sequence>
<dbReference type="AlphaFoldDB" id="A0A419N5T7"/>
<keyword evidence="8" id="KW-0472">Membrane</keyword>
<name>A0A419N5T7_9GAMM</name>
<keyword evidence="6 7" id="KW-0143">Chaperone</keyword>
<proteinExistence type="inferred from homology"/>
<dbReference type="Pfam" id="PF02753">
    <property type="entry name" value="PapD_C"/>
    <property type="match status" value="1"/>
</dbReference>
<organism evidence="11 12">
    <name type="scientific">Rahnella woolbedingensis</name>
    <dbReference type="NCBI Taxonomy" id="1510574"/>
    <lineage>
        <taxon>Bacteria</taxon>
        <taxon>Pseudomonadati</taxon>
        <taxon>Pseudomonadota</taxon>
        <taxon>Gammaproteobacteria</taxon>
        <taxon>Enterobacterales</taxon>
        <taxon>Yersiniaceae</taxon>
        <taxon>Rahnella</taxon>
    </lineage>
</organism>
<dbReference type="FunFam" id="2.60.40.10:FF:000458">
    <property type="entry name" value="Molecular chaperone FimC"/>
    <property type="match status" value="1"/>
</dbReference>
<gene>
    <name evidence="11" type="ORF">D6C13_17155</name>
</gene>
<dbReference type="OrthoDB" id="9131059at2"/>
<feature type="transmembrane region" description="Helical" evidence="8">
    <location>
        <begin position="7"/>
        <end position="29"/>
    </location>
</feature>
<keyword evidence="5" id="KW-0574">Periplasm</keyword>
<evidence type="ECO:0000256" key="1">
    <source>
        <dbReference type="ARBA" id="ARBA00004418"/>
    </source>
</evidence>
<protein>
    <submittedName>
        <fullName evidence="11">Molecular chaperone</fullName>
    </submittedName>
</protein>
<evidence type="ECO:0000256" key="2">
    <source>
        <dbReference type="ARBA" id="ARBA00007399"/>
    </source>
</evidence>
<evidence type="ECO:0000313" key="11">
    <source>
        <dbReference type="EMBL" id="RJT42135.1"/>
    </source>
</evidence>
<evidence type="ECO:0000313" key="12">
    <source>
        <dbReference type="Proteomes" id="UP000284908"/>
    </source>
</evidence>
<keyword evidence="8" id="KW-1133">Transmembrane helix</keyword>
<dbReference type="InterPro" id="IPR001829">
    <property type="entry name" value="Pili_assmbl_chaperone_bac"/>
</dbReference>
<dbReference type="InterPro" id="IPR050643">
    <property type="entry name" value="Periplasmic_pilus_chap"/>
</dbReference>
<dbReference type="InterPro" id="IPR008962">
    <property type="entry name" value="PapD-like_sf"/>
</dbReference>
<comment type="subcellular location">
    <subcellularLocation>
        <location evidence="1 7">Periplasm</location>
    </subcellularLocation>
</comment>
<evidence type="ECO:0000256" key="7">
    <source>
        <dbReference type="RuleBase" id="RU003918"/>
    </source>
</evidence>